<proteinExistence type="predicted"/>
<sequence>MRGFFLLPFLALGLAQILPPEGGVYAYADGTLQRLIPVEGGFLLRYLRAGEVLREDRLGQDEEGLWLQAVRLPGGVSAFFPPLLLYPHRLYVGASWGGSARFQGQKVALSARVEGVEGVRVRAGAFNAYRLRVVYTTEKGGTDLKEVYLVPGLGVVAYRAGEAWVELLRFTPGGP</sequence>
<evidence type="ECO:0000313" key="2">
    <source>
        <dbReference type="Proteomes" id="UP001589830"/>
    </source>
</evidence>
<dbReference type="EMBL" id="JBHLTW010000045">
    <property type="protein sequence ID" value="MFC0596576.1"/>
    <property type="molecule type" value="Genomic_DNA"/>
</dbReference>
<gene>
    <name evidence="1" type="ORF">ACFFFP_10440</name>
</gene>
<protein>
    <submittedName>
        <fullName evidence="1">Uncharacterized protein</fullName>
    </submittedName>
</protein>
<evidence type="ECO:0000313" key="1">
    <source>
        <dbReference type="EMBL" id="MFC0596576.1"/>
    </source>
</evidence>
<comment type="caution">
    <text evidence="1">The sequence shown here is derived from an EMBL/GenBank/DDBJ whole genome shotgun (WGS) entry which is preliminary data.</text>
</comment>
<keyword evidence="2" id="KW-1185">Reference proteome</keyword>
<accession>A0ABV6Q386</accession>
<dbReference type="Proteomes" id="UP001589830">
    <property type="component" value="Unassembled WGS sequence"/>
</dbReference>
<organism evidence="1 2">
    <name type="scientific">Thermus composti</name>
    <dbReference type="NCBI Taxonomy" id="532059"/>
    <lineage>
        <taxon>Bacteria</taxon>
        <taxon>Thermotogati</taxon>
        <taxon>Deinococcota</taxon>
        <taxon>Deinococci</taxon>
        <taxon>Thermales</taxon>
        <taxon>Thermaceae</taxon>
        <taxon>Thermus</taxon>
    </lineage>
</organism>
<name>A0ABV6Q386_9DEIN</name>
<dbReference type="RefSeq" id="WP_188845985.1">
    <property type="nucleotide sequence ID" value="NZ_BMPJ01000004.1"/>
</dbReference>
<reference evidence="1 2" key="1">
    <citation type="submission" date="2024-09" db="EMBL/GenBank/DDBJ databases">
        <authorList>
            <person name="Sun Q."/>
            <person name="Mori K."/>
        </authorList>
    </citation>
    <scope>NUCLEOTIDE SEQUENCE [LARGE SCALE GENOMIC DNA]</scope>
    <source>
        <strain evidence="1 2">NCAIM B.02340</strain>
    </source>
</reference>